<evidence type="ECO:0000313" key="4">
    <source>
        <dbReference type="EMBL" id="MBS0030614.1"/>
    </source>
</evidence>
<dbReference type="SUPFAM" id="SSF53335">
    <property type="entry name" value="S-adenosyl-L-methionine-dependent methyltransferases"/>
    <property type="match status" value="1"/>
</dbReference>
<evidence type="ECO:0000313" key="5">
    <source>
        <dbReference type="Proteomes" id="UP000676386"/>
    </source>
</evidence>
<accession>A0ABS5J604</accession>
<evidence type="ECO:0000256" key="1">
    <source>
        <dbReference type="ARBA" id="ARBA00022603"/>
    </source>
</evidence>
<dbReference type="RefSeq" id="WP_211975754.1">
    <property type="nucleotide sequence ID" value="NZ_CBFHAM010000002.1"/>
</dbReference>
<dbReference type="Pfam" id="PF13649">
    <property type="entry name" value="Methyltransf_25"/>
    <property type="match status" value="1"/>
</dbReference>
<evidence type="ECO:0000256" key="2">
    <source>
        <dbReference type="ARBA" id="ARBA00022679"/>
    </source>
</evidence>
<dbReference type="PANTHER" id="PTHR43861:SF1">
    <property type="entry name" value="TRANS-ACONITATE 2-METHYLTRANSFERASE"/>
    <property type="match status" value="1"/>
</dbReference>
<reference evidence="4 5" key="1">
    <citation type="submission" date="2021-04" db="EMBL/GenBank/DDBJ databases">
        <title>Chitinophaga sp. nov., isolated from the rhizosphere soil.</title>
        <authorList>
            <person name="He S."/>
        </authorList>
    </citation>
    <scope>NUCLEOTIDE SEQUENCE [LARGE SCALE GENOMIC DNA]</scope>
    <source>
        <strain evidence="4 5">2R12</strain>
    </source>
</reference>
<organism evidence="4 5">
    <name type="scientific">Chitinophaga hostae</name>
    <dbReference type="NCBI Taxonomy" id="2831022"/>
    <lineage>
        <taxon>Bacteria</taxon>
        <taxon>Pseudomonadati</taxon>
        <taxon>Bacteroidota</taxon>
        <taxon>Chitinophagia</taxon>
        <taxon>Chitinophagales</taxon>
        <taxon>Chitinophagaceae</taxon>
        <taxon>Chitinophaga</taxon>
    </lineage>
</organism>
<dbReference type="GO" id="GO:0032259">
    <property type="term" value="P:methylation"/>
    <property type="evidence" value="ECO:0007669"/>
    <property type="project" value="UniProtKB-KW"/>
</dbReference>
<gene>
    <name evidence="4" type="ORF">KE626_25030</name>
</gene>
<sequence>MTDITQMAVEVFDRCAAQYQDKFMDISLYKDSFDLFCSNVRPGAAILEIACGPGNITKYLLEKRPDFQLLGIDLSPNMLRLAALNNPAAAFRLMDAKDIGSIGKMYDAIMCGFCLPYLSKEELNKLIADACSILTANGIFYMSTMEDHYSKSGLQQTAAGNQLYMYYYEAADLTAMLAAHHFHVIAMDRKVYPGPDGTTITDLWIIAGK</sequence>
<dbReference type="PANTHER" id="PTHR43861">
    <property type="entry name" value="TRANS-ACONITATE 2-METHYLTRANSFERASE-RELATED"/>
    <property type="match status" value="1"/>
</dbReference>
<protein>
    <submittedName>
        <fullName evidence="4">Class I SAM-dependent methyltransferase</fullName>
    </submittedName>
</protein>
<dbReference type="InterPro" id="IPR029063">
    <property type="entry name" value="SAM-dependent_MTases_sf"/>
</dbReference>
<dbReference type="CDD" id="cd02440">
    <property type="entry name" value="AdoMet_MTases"/>
    <property type="match status" value="1"/>
</dbReference>
<feature type="domain" description="Methyltransferase" evidence="3">
    <location>
        <begin position="46"/>
        <end position="138"/>
    </location>
</feature>
<dbReference type="Proteomes" id="UP000676386">
    <property type="component" value="Unassembled WGS sequence"/>
</dbReference>
<keyword evidence="5" id="KW-1185">Reference proteome</keyword>
<dbReference type="Gene3D" id="3.40.50.150">
    <property type="entry name" value="Vaccinia Virus protein VP39"/>
    <property type="match status" value="1"/>
</dbReference>
<comment type="caution">
    <text evidence="4">The sequence shown here is derived from an EMBL/GenBank/DDBJ whole genome shotgun (WGS) entry which is preliminary data.</text>
</comment>
<dbReference type="GO" id="GO:0008168">
    <property type="term" value="F:methyltransferase activity"/>
    <property type="evidence" value="ECO:0007669"/>
    <property type="project" value="UniProtKB-KW"/>
</dbReference>
<dbReference type="EMBL" id="JAGTXB010000016">
    <property type="protein sequence ID" value="MBS0030614.1"/>
    <property type="molecule type" value="Genomic_DNA"/>
</dbReference>
<keyword evidence="2" id="KW-0808">Transferase</keyword>
<keyword evidence="1 4" id="KW-0489">Methyltransferase</keyword>
<name>A0ABS5J604_9BACT</name>
<dbReference type="InterPro" id="IPR041698">
    <property type="entry name" value="Methyltransf_25"/>
</dbReference>
<proteinExistence type="predicted"/>
<evidence type="ECO:0000259" key="3">
    <source>
        <dbReference type="Pfam" id="PF13649"/>
    </source>
</evidence>